<protein>
    <submittedName>
        <fullName evidence="1">Uncharacterized protein</fullName>
    </submittedName>
</protein>
<dbReference type="RefSeq" id="XP_008077021.1">
    <property type="nucleotide sequence ID" value="XM_008078830.1"/>
</dbReference>
<dbReference type="AlphaFoldDB" id="S3ED33"/>
<sequence>MGCLIRQHSLLALVRDDKQLGARETRPQQHWKKLRQKYAKRSRKTICLQTVSSAPFPWRAVGPWIGNMDINFDVIVKGTARPKIHGNKKTNTVEEEGGIW</sequence>
<organism evidence="1 2">
    <name type="scientific">Glarea lozoyensis (strain ATCC 20868 / MF5171)</name>
    <dbReference type="NCBI Taxonomy" id="1116229"/>
    <lineage>
        <taxon>Eukaryota</taxon>
        <taxon>Fungi</taxon>
        <taxon>Dikarya</taxon>
        <taxon>Ascomycota</taxon>
        <taxon>Pezizomycotina</taxon>
        <taxon>Leotiomycetes</taxon>
        <taxon>Helotiales</taxon>
        <taxon>Helotiaceae</taxon>
        <taxon>Glarea</taxon>
    </lineage>
</organism>
<accession>S3ED33</accession>
<dbReference type="HOGENOM" id="CLU_2306423_0_0_1"/>
<keyword evidence="2" id="KW-1185">Reference proteome</keyword>
<dbReference type="KEGG" id="glz:GLAREA_05541"/>
<dbReference type="GeneID" id="19464595"/>
<name>S3ED33_GLAL2</name>
<dbReference type="EMBL" id="KE145353">
    <property type="protein sequence ID" value="EPE36203.1"/>
    <property type="molecule type" value="Genomic_DNA"/>
</dbReference>
<reference evidence="1 2" key="1">
    <citation type="journal article" date="2013" name="BMC Genomics">
        <title>Genomics-driven discovery of the pneumocandin biosynthetic gene cluster in the fungus Glarea lozoyensis.</title>
        <authorList>
            <person name="Chen L."/>
            <person name="Yue Q."/>
            <person name="Zhang X."/>
            <person name="Xiang M."/>
            <person name="Wang C."/>
            <person name="Li S."/>
            <person name="Che Y."/>
            <person name="Ortiz-Lopez F.J."/>
            <person name="Bills G.F."/>
            <person name="Liu X."/>
            <person name="An Z."/>
        </authorList>
    </citation>
    <scope>NUCLEOTIDE SEQUENCE [LARGE SCALE GENOMIC DNA]</scope>
    <source>
        <strain evidence="2">ATCC 20868 / MF5171</strain>
    </source>
</reference>
<evidence type="ECO:0000313" key="2">
    <source>
        <dbReference type="Proteomes" id="UP000016922"/>
    </source>
</evidence>
<gene>
    <name evidence="1" type="ORF">GLAREA_05541</name>
</gene>
<proteinExistence type="predicted"/>
<evidence type="ECO:0000313" key="1">
    <source>
        <dbReference type="EMBL" id="EPE36203.1"/>
    </source>
</evidence>
<dbReference type="Proteomes" id="UP000016922">
    <property type="component" value="Unassembled WGS sequence"/>
</dbReference>